<feature type="transmembrane region" description="Helical" evidence="1">
    <location>
        <begin position="12"/>
        <end position="32"/>
    </location>
</feature>
<sequence>MKTRGQGTIEYLVIIAIVVVIALVVVGLLLQITSGFGVTNENSVKVSWKTASPFAIDDWTLNNGKLTLVLKNQTSETLQLNKICVSPTDCNTTPIKNIEQNAQNNITIDYTCEAGSRYAFPKNDIYIDYNKGTLANMRQNGVADIVGTCN</sequence>
<dbReference type="Pfam" id="PF04021">
    <property type="entry name" value="Class_IIIsignal"/>
    <property type="match status" value="1"/>
</dbReference>
<evidence type="ECO:0000313" key="3">
    <source>
        <dbReference type="Proteomes" id="UP000526302"/>
    </source>
</evidence>
<comment type="caution">
    <text evidence="2">The sequence shown here is derived from an EMBL/GenBank/DDBJ whole genome shotgun (WGS) entry which is preliminary data.</text>
</comment>
<keyword evidence="1" id="KW-0812">Transmembrane</keyword>
<proteinExistence type="predicted"/>
<dbReference type="InterPro" id="IPR007166">
    <property type="entry name" value="Class3_signal_pept_motif"/>
</dbReference>
<accession>A0A7K4BYW6</accession>
<dbReference type="AlphaFoldDB" id="A0A7K4BYW6"/>
<name>A0A7K4BYW6_9ARCH</name>
<evidence type="ECO:0000256" key="1">
    <source>
        <dbReference type="SAM" id="Phobius"/>
    </source>
</evidence>
<keyword evidence="1" id="KW-0472">Membrane</keyword>
<dbReference type="EMBL" id="JAAZKV010000011">
    <property type="protein sequence ID" value="NMA44454.1"/>
    <property type="molecule type" value="Genomic_DNA"/>
</dbReference>
<evidence type="ECO:0000313" key="2">
    <source>
        <dbReference type="EMBL" id="NMA44454.1"/>
    </source>
</evidence>
<protein>
    <submittedName>
        <fullName evidence="2">Class III signal peptide-containing protein</fullName>
    </submittedName>
</protein>
<gene>
    <name evidence="2" type="ORF">GX950_01415</name>
</gene>
<reference evidence="2 3" key="1">
    <citation type="journal article" date="2020" name="Biotechnol. Biofuels">
        <title>New insights from the biogas microbiome by comprehensive genome-resolved metagenomics of nearly 1600 species originating from multiple anaerobic digesters.</title>
        <authorList>
            <person name="Campanaro S."/>
            <person name="Treu L."/>
            <person name="Rodriguez-R L.M."/>
            <person name="Kovalovszki A."/>
            <person name="Ziels R.M."/>
            <person name="Maus I."/>
            <person name="Zhu X."/>
            <person name="Kougias P.G."/>
            <person name="Basile A."/>
            <person name="Luo G."/>
            <person name="Schluter A."/>
            <person name="Konstantinidis K.T."/>
            <person name="Angelidaki I."/>
        </authorList>
    </citation>
    <scope>NUCLEOTIDE SEQUENCE [LARGE SCALE GENOMIC DNA]</scope>
    <source>
        <strain evidence="2">AS22ysBPME_79</strain>
    </source>
</reference>
<organism evidence="2 3">
    <name type="scientific">Candidatus Iainarchaeum sp</name>
    <dbReference type="NCBI Taxonomy" id="3101447"/>
    <lineage>
        <taxon>Archaea</taxon>
        <taxon>Candidatus Iainarchaeota</taxon>
        <taxon>Candidatus Iainarchaeia</taxon>
        <taxon>Candidatus Iainarchaeales</taxon>
        <taxon>Candidatus Iainarchaeaceae</taxon>
        <taxon>Candidatus Iainarchaeum</taxon>
    </lineage>
</organism>
<keyword evidence="1" id="KW-1133">Transmembrane helix</keyword>
<dbReference type="Proteomes" id="UP000526302">
    <property type="component" value="Unassembled WGS sequence"/>
</dbReference>